<dbReference type="Pfam" id="PF00059">
    <property type="entry name" value="Lectin_C"/>
    <property type="match status" value="1"/>
</dbReference>
<dbReference type="AlphaFoldDB" id="A0A8C3PPL8"/>
<keyword evidence="2" id="KW-0732">Signal</keyword>
<evidence type="ECO:0000259" key="3">
    <source>
        <dbReference type="PROSITE" id="PS50041"/>
    </source>
</evidence>
<dbReference type="PROSITE" id="PS00615">
    <property type="entry name" value="C_TYPE_LECTIN_1"/>
    <property type="match status" value="1"/>
</dbReference>
<dbReference type="PANTHER" id="PTHR22803">
    <property type="entry name" value="MANNOSE, PHOSPHOLIPASE, LECTIN RECEPTOR RELATED"/>
    <property type="match status" value="1"/>
</dbReference>
<evidence type="ECO:0000256" key="2">
    <source>
        <dbReference type="SAM" id="SignalP"/>
    </source>
</evidence>
<organism evidence="4 5">
    <name type="scientific">Calidris pygmaea</name>
    <name type="common">Spoon-billed sandpiper</name>
    <dbReference type="NCBI Taxonomy" id="425635"/>
    <lineage>
        <taxon>Eukaryota</taxon>
        <taxon>Metazoa</taxon>
        <taxon>Chordata</taxon>
        <taxon>Craniata</taxon>
        <taxon>Vertebrata</taxon>
        <taxon>Euteleostomi</taxon>
        <taxon>Archelosauria</taxon>
        <taxon>Archosauria</taxon>
        <taxon>Dinosauria</taxon>
        <taxon>Saurischia</taxon>
        <taxon>Theropoda</taxon>
        <taxon>Coelurosauria</taxon>
        <taxon>Aves</taxon>
        <taxon>Neognathae</taxon>
        <taxon>Neoaves</taxon>
        <taxon>Charadriiformes</taxon>
        <taxon>Scolopacidae</taxon>
        <taxon>Calidris</taxon>
    </lineage>
</organism>
<sequence length="68" mass="7653">MTLLQLFNALVLWLSLLMVIRAVTYTNWNAGEPNNRKNEDCAVIQDSGKWNDVNCSNSCASIICEFLS</sequence>
<reference evidence="4" key="1">
    <citation type="submission" date="2025-08" db="UniProtKB">
        <authorList>
            <consortium name="Ensembl"/>
        </authorList>
    </citation>
    <scope>IDENTIFICATION</scope>
</reference>
<dbReference type="Ensembl" id="ENSCPGT00000019123.1">
    <property type="protein sequence ID" value="ENSCPGP00000017477.1"/>
    <property type="gene ID" value="ENSCPGG00000012277.1"/>
</dbReference>
<dbReference type="SUPFAM" id="SSF56436">
    <property type="entry name" value="C-type lectin-like"/>
    <property type="match status" value="1"/>
</dbReference>
<evidence type="ECO:0000256" key="1">
    <source>
        <dbReference type="ARBA" id="ARBA00023157"/>
    </source>
</evidence>
<dbReference type="InterPro" id="IPR001304">
    <property type="entry name" value="C-type_lectin-like"/>
</dbReference>
<dbReference type="InterPro" id="IPR018378">
    <property type="entry name" value="C-type_lectin_CS"/>
</dbReference>
<dbReference type="InterPro" id="IPR016187">
    <property type="entry name" value="CTDL_fold"/>
</dbReference>
<keyword evidence="1" id="KW-1015">Disulfide bond</keyword>
<dbReference type="Proteomes" id="UP000694419">
    <property type="component" value="Unplaced"/>
</dbReference>
<evidence type="ECO:0000313" key="5">
    <source>
        <dbReference type="Proteomes" id="UP000694419"/>
    </source>
</evidence>
<dbReference type="InterPro" id="IPR050111">
    <property type="entry name" value="C-type_lectin/snaclec_domain"/>
</dbReference>
<feature type="chain" id="PRO_5034405657" description="C-type lectin domain-containing protein" evidence="2">
    <location>
        <begin position="23"/>
        <end position="68"/>
    </location>
</feature>
<keyword evidence="5" id="KW-1185">Reference proteome</keyword>
<dbReference type="InterPro" id="IPR016186">
    <property type="entry name" value="C-type_lectin-like/link_sf"/>
</dbReference>
<name>A0A8C3PPL8_9CHAR</name>
<dbReference type="Gene3D" id="3.10.100.10">
    <property type="entry name" value="Mannose-Binding Protein A, subunit A"/>
    <property type="match status" value="1"/>
</dbReference>
<proteinExistence type="predicted"/>
<reference evidence="4" key="2">
    <citation type="submission" date="2025-09" db="UniProtKB">
        <authorList>
            <consortium name="Ensembl"/>
        </authorList>
    </citation>
    <scope>IDENTIFICATION</scope>
</reference>
<evidence type="ECO:0000313" key="4">
    <source>
        <dbReference type="Ensembl" id="ENSCPGP00000017477.1"/>
    </source>
</evidence>
<feature type="domain" description="C-type lectin" evidence="3">
    <location>
        <begin position="13"/>
        <end position="56"/>
    </location>
</feature>
<dbReference type="PROSITE" id="PS50041">
    <property type="entry name" value="C_TYPE_LECTIN_2"/>
    <property type="match status" value="1"/>
</dbReference>
<feature type="signal peptide" evidence="2">
    <location>
        <begin position="1"/>
        <end position="22"/>
    </location>
</feature>
<protein>
    <recommendedName>
        <fullName evidence="3">C-type lectin domain-containing protein</fullName>
    </recommendedName>
</protein>
<accession>A0A8C3PPL8</accession>